<evidence type="ECO:0000256" key="1">
    <source>
        <dbReference type="ARBA" id="ARBA00004651"/>
    </source>
</evidence>
<protein>
    <submittedName>
        <fullName evidence="8">Na/Pi cotransporter family protein</fullName>
    </submittedName>
</protein>
<feature type="transmembrane region" description="Helical" evidence="6">
    <location>
        <begin position="214"/>
        <end position="230"/>
    </location>
</feature>
<keyword evidence="2" id="KW-1003">Cell membrane</keyword>
<evidence type="ECO:0000256" key="2">
    <source>
        <dbReference type="ARBA" id="ARBA00022475"/>
    </source>
</evidence>
<dbReference type="Gene3D" id="1.20.58.220">
    <property type="entry name" value="Phosphate transport system protein phou homolog 2, domain 2"/>
    <property type="match status" value="1"/>
</dbReference>
<proteinExistence type="predicted"/>
<evidence type="ECO:0000313" key="8">
    <source>
        <dbReference type="EMBL" id="UXX83819.1"/>
    </source>
</evidence>
<name>A0ABY6DCD7_9RHOB</name>
<dbReference type="PANTHER" id="PTHR10010">
    <property type="entry name" value="SOLUTE CARRIER FAMILY 34 SODIUM PHOSPHATE , MEMBER 2-RELATED"/>
    <property type="match status" value="1"/>
</dbReference>
<evidence type="ECO:0000256" key="5">
    <source>
        <dbReference type="ARBA" id="ARBA00023136"/>
    </source>
</evidence>
<evidence type="ECO:0000256" key="6">
    <source>
        <dbReference type="SAM" id="Phobius"/>
    </source>
</evidence>
<feature type="domain" description="PhoU" evidence="7">
    <location>
        <begin position="344"/>
        <end position="425"/>
    </location>
</feature>
<keyword evidence="4 6" id="KW-1133">Transmembrane helix</keyword>
<organism evidence="8 9">
    <name type="scientific">Roseovarius pelagicus</name>
    <dbReference type="NCBI Taxonomy" id="2980108"/>
    <lineage>
        <taxon>Bacteria</taxon>
        <taxon>Pseudomonadati</taxon>
        <taxon>Pseudomonadota</taxon>
        <taxon>Alphaproteobacteria</taxon>
        <taxon>Rhodobacterales</taxon>
        <taxon>Roseobacteraceae</taxon>
        <taxon>Roseovarius</taxon>
    </lineage>
</organism>
<dbReference type="InterPro" id="IPR038078">
    <property type="entry name" value="PhoU-like_sf"/>
</dbReference>
<feature type="transmembrane region" description="Helical" evidence="6">
    <location>
        <begin position="242"/>
        <end position="262"/>
    </location>
</feature>
<feature type="transmembrane region" description="Helical" evidence="6">
    <location>
        <begin position="108"/>
        <end position="124"/>
    </location>
</feature>
<sequence>MLILSFIVHLMGATMLLLFAVRMVQTGIERAFGSSFRRVVTQNRNPLRAASAGVMLAIVLQSSAAVALLVAGFSAAGAVTFGVGLAVVLGADLGSALLIQVFSFNLDWLVPVLLAVGGGLFVKAEQRRLRQFGRIILGIAFILISLRFLRETMDPIRDSSFLPAIADYLAADFITAFLVGAFLAFVMHSSVAVILMCVTLVAVAAIPVEAGVSLVLGANFGSALIPVWLSRGMSSTARRVPAANLAVRGCGAIVTVIVVNRFELLPYVGSMDSAQTLINVHILFNAVLLLLALLFCNRLELPFSRLLPEDAPSDQEQSPMYRSTLDDAVLGRPHLAIANLKREVLRMVQLVETMIQPVMDLYQTYDPDRARAAIAQDNHVNTALDDIRRYAAAIQSENMAKGDNKRVRELTEYAIAIEAAGDIVVKRLIPLAKEKHEKGIKFSQNGHAEVCHMHEQVQANMVLASNLLISDDLESARLLLEEKQEMARLERKSRKRHLKRLSEGVEISFDSSDIHLETVSSLRDFNSYMASAAYPILHRGGQLLETRLIEQDIDDIEIRQR</sequence>
<accession>A0ABY6DCD7</accession>
<evidence type="ECO:0000256" key="4">
    <source>
        <dbReference type="ARBA" id="ARBA00022989"/>
    </source>
</evidence>
<evidence type="ECO:0000256" key="3">
    <source>
        <dbReference type="ARBA" id="ARBA00022692"/>
    </source>
</evidence>
<dbReference type="EMBL" id="CP106738">
    <property type="protein sequence ID" value="UXX83819.1"/>
    <property type="molecule type" value="Genomic_DNA"/>
</dbReference>
<feature type="transmembrane region" description="Helical" evidence="6">
    <location>
        <begin position="131"/>
        <end position="149"/>
    </location>
</feature>
<keyword evidence="5 6" id="KW-0472">Membrane</keyword>
<keyword evidence="9" id="KW-1185">Reference proteome</keyword>
<evidence type="ECO:0000313" key="9">
    <source>
        <dbReference type="Proteomes" id="UP001064087"/>
    </source>
</evidence>
<dbReference type="InterPro" id="IPR026022">
    <property type="entry name" value="PhoU_dom"/>
</dbReference>
<reference evidence="8" key="1">
    <citation type="submission" date="2022-10" db="EMBL/GenBank/DDBJ databases">
        <title>Roseovarius pelagicus sp. nov., isolated from Arctic seawater.</title>
        <authorList>
            <person name="Hong Y.W."/>
            <person name="Hwang C.Y."/>
        </authorList>
    </citation>
    <scope>NUCLEOTIDE SEQUENCE</scope>
    <source>
        <strain evidence="8">HL-MP18</strain>
    </source>
</reference>
<dbReference type="Pfam" id="PF02690">
    <property type="entry name" value="Na_Pi_cotrans"/>
    <property type="match status" value="2"/>
</dbReference>
<comment type="subcellular location">
    <subcellularLocation>
        <location evidence="1">Cell membrane</location>
        <topology evidence="1">Multi-pass membrane protein</topology>
    </subcellularLocation>
</comment>
<feature type="transmembrane region" description="Helical" evidence="6">
    <location>
        <begin position="274"/>
        <end position="296"/>
    </location>
</feature>
<feature type="transmembrane region" description="Helical" evidence="6">
    <location>
        <begin position="161"/>
        <end position="184"/>
    </location>
</feature>
<evidence type="ECO:0000259" key="7">
    <source>
        <dbReference type="Pfam" id="PF01895"/>
    </source>
</evidence>
<keyword evidence="3 6" id="KW-0812">Transmembrane</keyword>
<feature type="transmembrane region" description="Helical" evidence="6">
    <location>
        <begin position="191"/>
        <end position="208"/>
    </location>
</feature>
<dbReference type="RefSeq" id="WP_263048296.1">
    <property type="nucleotide sequence ID" value="NZ_CP106738.1"/>
</dbReference>
<dbReference type="InterPro" id="IPR003841">
    <property type="entry name" value="Na/Pi_transpt"/>
</dbReference>
<dbReference type="Proteomes" id="UP001064087">
    <property type="component" value="Chromosome"/>
</dbReference>
<dbReference type="NCBIfam" id="NF037997">
    <property type="entry name" value="Na_Pi_symport"/>
    <property type="match status" value="1"/>
</dbReference>
<dbReference type="SUPFAM" id="SSF109755">
    <property type="entry name" value="PhoU-like"/>
    <property type="match status" value="1"/>
</dbReference>
<dbReference type="PANTHER" id="PTHR10010:SF46">
    <property type="entry name" value="SODIUM-DEPENDENT PHOSPHATE TRANSPORT PROTEIN 2B"/>
    <property type="match status" value="1"/>
</dbReference>
<dbReference type="Pfam" id="PF01895">
    <property type="entry name" value="PhoU"/>
    <property type="match status" value="1"/>
</dbReference>
<gene>
    <name evidence="8" type="ORF">N7U68_03940</name>
</gene>